<gene>
    <name evidence="1" type="ORF">TM49_20015</name>
</gene>
<dbReference type="HOGENOM" id="CLU_2880588_0_0_5"/>
<dbReference type="AlphaFoldDB" id="A0A0D5LVP5"/>
<organism evidence="1 2">
    <name type="scientific">Martelella endophytica</name>
    <dbReference type="NCBI Taxonomy" id="1486262"/>
    <lineage>
        <taxon>Bacteria</taxon>
        <taxon>Pseudomonadati</taxon>
        <taxon>Pseudomonadota</taxon>
        <taxon>Alphaproteobacteria</taxon>
        <taxon>Hyphomicrobiales</taxon>
        <taxon>Aurantimonadaceae</taxon>
        <taxon>Martelella</taxon>
    </lineage>
</organism>
<dbReference type="PATRIC" id="fig|1486262.3.peg.4139"/>
<keyword evidence="2" id="KW-1185">Reference proteome</keyword>
<reference evidence="1 2" key="1">
    <citation type="journal article" date="2015" name="Genome Announc.">
        <title>Complete genome sequence of Martelella endophytica YC6887, which has antifungal activity associated with a halophyte.</title>
        <authorList>
            <person name="Khan A."/>
            <person name="Khan H."/>
            <person name="Chung E.J."/>
            <person name="Hossain M.T."/>
            <person name="Chung Y.R."/>
        </authorList>
    </citation>
    <scope>NUCLEOTIDE SEQUENCE [LARGE SCALE GENOMIC DNA]</scope>
    <source>
        <strain evidence="1">YC6887</strain>
    </source>
</reference>
<evidence type="ECO:0000313" key="1">
    <source>
        <dbReference type="EMBL" id="AJY47438.1"/>
    </source>
</evidence>
<proteinExistence type="predicted"/>
<dbReference type="KEGG" id="mey:TM49_20015"/>
<accession>A0A0D5LVP5</accession>
<dbReference type="EMBL" id="CP010803">
    <property type="protein sequence ID" value="AJY47438.1"/>
    <property type="molecule type" value="Genomic_DNA"/>
</dbReference>
<dbReference type="Proteomes" id="UP000032611">
    <property type="component" value="Chromosome"/>
</dbReference>
<evidence type="ECO:0000313" key="2">
    <source>
        <dbReference type="Proteomes" id="UP000032611"/>
    </source>
</evidence>
<sequence>MSGLSLKLMIDLLRDERGEGEDIWRLASCRNDTAIEGKIATLVFSWLLLWKIYTISCIKARQG</sequence>
<name>A0A0D5LVP5_MAREN</name>
<protein>
    <submittedName>
        <fullName evidence="1">Uncharacterized protein</fullName>
    </submittedName>
</protein>